<keyword evidence="1" id="KW-0677">Repeat</keyword>
<keyword evidence="2 3" id="KW-0040">ANK repeat</keyword>
<dbReference type="Pfam" id="PF12796">
    <property type="entry name" value="Ank_2"/>
    <property type="match status" value="2"/>
</dbReference>
<dbReference type="InterPro" id="IPR036770">
    <property type="entry name" value="Ankyrin_rpt-contain_sf"/>
</dbReference>
<dbReference type="PANTHER" id="PTHR24198">
    <property type="entry name" value="ANKYRIN REPEAT AND PROTEIN KINASE DOMAIN-CONTAINING PROTEIN"/>
    <property type="match status" value="1"/>
</dbReference>
<keyword evidence="6" id="KW-1185">Reference proteome</keyword>
<organism evidence="5 6">
    <name type="scientific">Conoideocrella luteorostrata</name>
    <dbReference type="NCBI Taxonomy" id="1105319"/>
    <lineage>
        <taxon>Eukaryota</taxon>
        <taxon>Fungi</taxon>
        <taxon>Dikarya</taxon>
        <taxon>Ascomycota</taxon>
        <taxon>Pezizomycotina</taxon>
        <taxon>Sordariomycetes</taxon>
        <taxon>Hypocreomycetidae</taxon>
        <taxon>Hypocreales</taxon>
        <taxon>Clavicipitaceae</taxon>
        <taxon>Conoideocrella</taxon>
    </lineage>
</organism>
<reference evidence="5" key="1">
    <citation type="submission" date="2023-06" db="EMBL/GenBank/DDBJ databases">
        <title>Conoideocrella luteorostrata (Hypocreales: Clavicipitaceae), a potential biocontrol fungus for elongate hemlock scale in United States Christmas tree production areas.</title>
        <authorList>
            <person name="Barrett H."/>
            <person name="Lovett B."/>
            <person name="Macias A.M."/>
            <person name="Stajich J.E."/>
            <person name="Kasson M.T."/>
        </authorList>
    </citation>
    <scope>NUCLEOTIDE SEQUENCE</scope>
    <source>
        <strain evidence="5">ARSEF 14590</strain>
    </source>
</reference>
<accession>A0AAJ0D171</accession>
<dbReference type="InterPro" id="IPR002110">
    <property type="entry name" value="Ankyrin_rpt"/>
</dbReference>
<dbReference type="EMBL" id="JASWJB010000002">
    <property type="protein sequence ID" value="KAK2616796.1"/>
    <property type="molecule type" value="Genomic_DNA"/>
</dbReference>
<proteinExistence type="predicted"/>
<dbReference type="Gene3D" id="1.25.40.20">
    <property type="entry name" value="Ankyrin repeat-containing domain"/>
    <property type="match status" value="2"/>
</dbReference>
<evidence type="ECO:0000313" key="5">
    <source>
        <dbReference type="EMBL" id="KAK2616796.1"/>
    </source>
</evidence>
<dbReference type="SMART" id="SM00248">
    <property type="entry name" value="ANK"/>
    <property type="match status" value="5"/>
</dbReference>
<evidence type="ECO:0000256" key="3">
    <source>
        <dbReference type="PROSITE-ProRule" id="PRU00023"/>
    </source>
</evidence>
<dbReference type="PROSITE" id="PS50297">
    <property type="entry name" value="ANK_REP_REGION"/>
    <property type="match status" value="1"/>
</dbReference>
<dbReference type="Pfam" id="PF12937">
    <property type="entry name" value="F-box-like"/>
    <property type="match status" value="1"/>
</dbReference>
<dbReference type="PROSITE" id="PS50181">
    <property type="entry name" value="FBOX"/>
    <property type="match status" value="1"/>
</dbReference>
<evidence type="ECO:0000259" key="4">
    <source>
        <dbReference type="PROSITE" id="PS50181"/>
    </source>
</evidence>
<dbReference type="InterPro" id="IPR001810">
    <property type="entry name" value="F-box_dom"/>
</dbReference>
<sequence length="253" mass="27528">MILDLPDELFLSIVEYLDSQKDLNAFSQTNVRLQRLLNPLLYRRNAQRHAGSALAWASRLGHSATTRKAIQGGACVNMETAHYGFPCRPLHLSTKLGFKMITSMLLAEEAIDPNPLDHYGNTPLHYAVREADCDIIKLLLMSKKLDINKSDLFGMSPLIRASCMGLADVATLLLAAPGVDVNYCDKFGRTALIYASMAGSEPIVKLLLGFGGLNVHAEDCQGLNSLAHAAAEGHHSLTALLSKAMVMRGRPNS</sequence>
<evidence type="ECO:0000256" key="2">
    <source>
        <dbReference type="ARBA" id="ARBA00023043"/>
    </source>
</evidence>
<evidence type="ECO:0000313" key="6">
    <source>
        <dbReference type="Proteomes" id="UP001251528"/>
    </source>
</evidence>
<dbReference type="Proteomes" id="UP001251528">
    <property type="component" value="Unassembled WGS sequence"/>
</dbReference>
<feature type="domain" description="F-box" evidence="4">
    <location>
        <begin position="1"/>
        <end position="45"/>
    </location>
</feature>
<comment type="caution">
    <text evidence="5">The sequence shown here is derived from an EMBL/GenBank/DDBJ whole genome shotgun (WGS) entry which is preliminary data.</text>
</comment>
<dbReference type="SUPFAM" id="SSF81383">
    <property type="entry name" value="F-box domain"/>
    <property type="match status" value="1"/>
</dbReference>
<name>A0AAJ0D171_9HYPO</name>
<dbReference type="AlphaFoldDB" id="A0AAJ0D171"/>
<gene>
    <name evidence="5" type="ORF">QQS21_000173</name>
</gene>
<dbReference type="PANTHER" id="PTHR24198:SF165">
    <property type="entry name" value="ANKYRIN REPEAT-CONTAINING PROTEIN-RELATED"/>
    <property type="match status" value="1"/>
</dbReference>
<dbReference type="PROSITE" id="PS50088">
    <property type="entry name" value="ANK_REPEAT"/>
    <property type="match status" value="1"/>
</dbReference>
<protein>
    <recommendedName>
        <fullName evidence="4">F-box domain-containing protein</fullName>
    </recommendedName>
</protein>
<evidence type="ECO:0000256" key="1">
    <source>
        <dbReference type="ARBA" id="ARBA00022737"/>
    </source>
</evidence>
<dbReference type="SUPFAM" id="SSF48403">
    <property type="entry name" value="Ankyrin repeat"/>
    <property type="match status" value="1"/>
</dbReference>
<feature type="repeat" description="ANK" evidence="3">
    <location>
        <begin position="119"/>
        <end position="152"/>
    </location>
</feature>
<dbReference type="InterPro" id="IPR036047">
    <property type="entry name" value="F-box-like_dom_sf"/>
</dbReference>